<dbReference type="Pfam" id="PF13966">
    <property type="entry name" value="zf-RVT"/>
    <property type="match status" value="1"/>
</dbReference>
<name>A0A7J6GWG5_CANSA</name>
<dbReference type="AlphaFoldDB" id="A0A7J6GWG5"/>
<evidence type="ECO:0000259" key="1">
    <source>
        <dbReference type="Pfam" id="PF13966"/>
    </source>
</evidence>
<protein>
    <recommendedName>
        <fullName evidence="1">Reverse transcriptase zinc-binding domain-containing protein</fullName>
    </recommendedName>
</protein>
<keyword evidence="3" id="KW-1185">Reference proteome</keyword>
<proteinExistence type="predicted"/>
<dbReference type="Proteomes" id="UP000583929">
    <property type="component" value="Unassembled WGS sequence"/>
</dbReference>
<sequence length="200" mass="23000">MRRQTNKIHSLQRSDVGDGTIISIFNDAWIPGYGKLHYLRHRLEVHVTVVDLLTPTKEWNLTCLQTTFPADICQAILTIPLTNITTPDTYFWSLTTHGTYTVSLGYHQAHSQLHRNDPAPSDITASQSWWKQIWTLPLPPKLKHILWRACHGILPTSHNLFKRKALPSSCCCRCFDHDETLEHALFRCPTVQELNPKRGK</sequence>
<reference evidence="2 3" key="1">
    <citation type="journal article" date="2020" name="bioRxiv">
        <title>Sequence and annotation of 42 cannabis genomes reveals extensive copy number variation in cannabinoid synthesis and pathogen resistance genes.</title>
        <authorList>
            <person name="Mckernan K.J."/>
            <person name="Helbert Y."/>
            <person name="Kane L.T."/>
            <person name="Ebling H."/>
            <person name="Zhang L."/>
            <person name="Liu B."/>
            <person name="Eaton Z."/>
            <person name="Mclaughlin S."/>
            <person name="Kingan S."/>
            <person name="Baybayan P."/>
            <person name="Concepcion G."/>
            <person name="Jordan M."/>
            <person name="Riva A."/>
            <person name="Barbazuk W."/>
            <person name="Harkins T."/>
        </authorList>
    </citation>
    <scope>NUCLEOTIDE SEQUENCE [LARGE SCALE GENOMIC DNA]</scope>
    <source>
        <strain evidence="3">cv. Jamaican Lion 4</strain>
        <tissue evidence="2">Leaf</tissue>
    </source>
</reference>
<evidence type="ECO:0000313" key="2">
    <source>
        <dbReference type="EMBL" id="KAF4386449.1"/>
    </source>
</evidence>
<accession>A0A7J6GWG5</accession>
<evidence type="ECO:0000313" key="3">
    <source>
        <dbReference type="Proteomes" id="UP000583929"/>
    </source>
</evidence>
<comment type="caution">
    <text evidence="2">The sequence shown here is derived from an EMBL/GenBank/DDBJ whole genome shotgun (WGS) entry which is preliminary data.</text>
</comment>
<organism evidence="2 3">
    <name type="scientific">Cannabis sativa</name>
    <name type="common">Hemp</name>
    <name type="synonym">Marijuana</name>
    <dbReference type="NCBI Taxonomy" id="3483"/>
    <lineage>
        <taxon>Eukaryota</taxon>
        <taxon>Viridiplantae</taxon>
        <taxon>Streptophyta</taxon>
        <taxon>Embryophyta</taxon>
        <taxon>Tracheophyta</taxon>
        <taxon>Spermatophyta</taxon>
        <taxon>Magnoliopsida</taxon>
        <taxon>eudicotyledons</taxon>
        <taxon>Gunneridae</taxon>
        <taxon>Pentapetalae</taxon>
        <taxon>rosids</taxon>
        <taxon>fabids</taxon>
        <taxon>Rosales</taxon>
        <taxon>Cannabaceae</taxon>
        <taxon>Cannabis</taxon>
    </lineage>
</organism>
<gene>
    <name evidence="2" type="ORF">G4B88_006705</name>
</gene>
<feature type="domain" description="Reverse transcriptase zinc-binding" evidence="1">
    <location>
        <begin position="125"/>
        <end position="193"/>
    </location>
</feature>
<dbReference type="EMBL" id="JAATIQ010000081">
    <property type="protein sequence ID" value="KAF4386449.1"/>
    <property type="molecule type" value="Genomic_DNA"/>
</dbReference>
<dbReference type="InterPro" id="IPR026960">
    <property type="entry name" value="RVT-Znf"/>
</dbReference>